<dbReference type="GO" id="GO:0005886">
    <property type="term" value="C:plasma membrane"/>
    <property type="evidence" value="ECO:0007669"/>
    <property type="project" value="TreeGrafter"/>
</dbReference>
<feature type="domain" description="PDZ" evidence="7">
    <location>
        <begin position="143"/>
        <end position="221"/>
    </location>
</feature>
<feature type="compositionally biased region" description="Pro residues" evidence="3">
    <location>
        <begin position="319"/>
        <end position="329"/>
    </location>
</feature>
<dbReference type="PROSITE" id="PS50052">
    <property type="entry name" value="GUANYLATE_KINASE_2"/>
    <property type="match status" value="1"/>
</dbReference>
<dbReference type="PANTHER" id="PTHR13865:SF28">
    <property type="entry name" value="POLYCHAETOID, ISOFORM O"/>
    <property type="match status" value="1"/>
</dbReference>
<reference evidence="9" key="1">
    <citation type="submission" date="2021-01" db="EMBL/GenBank/DDBJ databases">
        <authorList>
            <person name="Li R."/>
            <person name="Bekaert M."/>
        </authorList>
    </citation>
    <scope>NUCLEOTIDE SEQUENCE</scope>
    <source>
        <strain evidence="9">Farmed</strain>
    </source>
</reference>
<keyword evidence="4" id="KW-0812">Transmembrane</keyword>
<proteinExistence type="predicted"/>
<dbReference type="CDD" id="cd11859">
    <property type="entry name" value="SH3_ZO"/>
    <property type="match status" value="1"/>
</dbReference>
<dbReference type="Gene3D" id="2.30.30.40">
    <property type="entry name" value="SH3 Domains"/>
    <property type="match status" value="1"/>
</dbReference>
<keyword evidence="10" id="KW-1185">Reference proteome</keyword>
<feature type="region of interest" description="Disordered" evidence="3">
    <location>
        <begin position="1234"/>
        <end position="1282"/>
    </location>
</feature>
<gene>
    <name evidence="9" type="ORF">SPHA_48547</name>
</gene>
<feature type="compositionally biased region" description="Low complexity" evidence="3">
    <location>
        <begin position="1045"/>
        <end position="1055"/>
    </location>
</feature>
<dbReference type="Pfam" id="PF00595">
    <property type="entry name" value="PDZ"/>
    <property type="match status" value="3"/>
</dbReference>
<feature type="compositionally biased region" description="Polar residues" evidence="3">
    <location>
        <begin position="1148"/>
        <end position="1166"/>
    </location>
</feature>
<evidence type="ECO:0000256" key="2">
    <source>
        <dbReference type="PROSITE-ProRule" id="PRU00192"/>
    </source>
</evidence>
<dbReference type="GO" id="GO:0098609">
    <property type="term" value="P:cell-cell adhesion"/>
    <property type="evidence" value="ECO:0007669"/>
    <property type="project" value="TreeGrafter"/>
</dbReference>
<comment type="caution">
    <text evidence="9">The sequence shown here is derived from an EMBL/GenBank/DDBJ whole genome shotgun (WGS) entry which is preliminary data.</text>
</comment>
<feature type="compositionally biased region" description="Basic and acidic residues" evidence="3">
    <location>
        <begin position="345"/>
        <end position="384"/>
    </location>
</feature>
<feature type="compositionally biased region" description="Basic and acidic residues" evidence="3">
    <location>
        <begin position="990"/>
        <end position="1018"/>
    </location>
</feature>
<feature type="region of interest" description="Disordered" evidence="3">
    <location>
        <begin position="990"/>
        <end position="1069"/>
    </location>
</feature>
<feature type="region of interest" description="Disordered" evidence="3">
    <location>
        <begin position="289"/>
        <end position="441"/>
    </location>
</feature>
<feature type="transmembrane region" description="Helical" evidence="4">
    <location>
        <begin position="1662"/>
        <end position="1679"/>
    </location>
</feature>
<dbReference type="GO" id="GO:0050839">
    <property type="term" value="F:cell adhesion molecule binding"/>
    <property type="evidence" value="ECO:0007669"/>
    <property type="project" value="TreeGrafter"/>
</dbReference>
<dbReference type="SMART" id="SM00228">
    <property type="entry name" value="PDZ"/>
    <property type="match status" value="3"/>
</dbReference>
<feature type="region of interest" description="Disordered" evidence="3">
    <location>
        <begin position="1146"/>
        <end position="1182"/>
    </location>
</feature>
<dbReference type="SUPFAM" id="SSF50044">
    <property type="entry name" value="SH3-domain"/>
    <property type="match status" value="1"/>
</dbReference>
<evidence type="ECO:0000313" key="9">
    <source>
        <dbReference type="EMBL" id="CAE1291023.1"/>
    </source>
</evidence>
<feature type="domain" description="PDZ" evidence="7">
    <location>
        <begin position="454"/>
        <end position="534"/>
    </location>
</feature>
<evidence type="ECO:0000256" key="3">
    <source>
        <dbReference type="SAM" id="MobiDB-lite"/>
    </source>
</evidence>
<dbReference type="SUPFAM" id="SSF50156">
    <property type="entry name" value="PDZ domain-like"/>
    <property type="match status" value="3"/>
</dbReference>
<dbReference type="GO" id="GO:0150105">
    <property type="term" value="P:protein localization to cell-cell junction"/>
    <property type="evidence" value="ECO:0007669"/>
    <property type="project" value="TreeGrafter"/>
</dbReference>
<feature type="domain" description="PDZ" evidence="7">
    <location>
        <begin position="42"/>
        <end position="129"/>
    </location>
</feature>
<dbReference type="PANTHER" id="PTHR13865">
    <property type="entry name" value="TIGHT JUNCTION PROTEIN"/>
    <property type="match status" value="1"/>
</dbReference>
<dbReference type="CDD" id="cd06727">
    <property type="entry name" value="PDZ1_ZO1-like"/>
    <property type="match status" value="1"/>
</dbReference>
<dbReference type="Gene3D" id="3.40.50.300">
    <property type="entry name" value="P-loop containing nucleotide triphosphate hydrolases"/>
    <property type="match status" value="1"/>
</dbReference>
<name>A0A812D7V4_ACAPH</name>
<feature type="transmembrane region" description="Helical" evidence="4">
    <location>
        <begin position="1603"/>
        <end position="1628"/>
    </location>
</feature>
<keyword evidence="4" id="KW-0472">Membrane</keyword>
<evidence type="ECO:0000259" key="7">
    <source>
        <dbReference type="PROSITE" id="PS50106"/>
    </source>
</evidence>
<dbReference type="PROSITE" id="PS50002">
    <property type="entry name" value="SH3"/>
    <property type="match status" value="1"/>
</dbReference>
<dbReference type="InterPro" id="IPR000906">
    <property type="entry name" value="ZU5_dom"/>
</dbReference>
<protein>
    <submittedName>
        <fullName evidence="9">TJP1</fullName>
    </submittedName>
</protein>
<accession>A0A812D7V4</accession>
<feature type="compositionally biased region" description="Basic residues" evidence="3">
    <location>
        <begin position="407"/>
        <end position="416"/>
    </location>
</feature>
<dbReference type="OrthoDB" id="418634at2759"/>
<dbReference type="Pfam" id="PF00625">
    <property type="entry name" value="Guanylate_kin"/>
    <property type="match status" value="1"/>
</dbReference>
<dbReference type="FunFam" id="2.30.42.10:FF:000029">
    <property type="entry name" value="tight junction protein ZO-1 isoform X1"/>
    <property type="match status" value="1"/>
</dbReference>
<sequence length="1827" mass="206091">MWKDRGRSWSRSLNDLQAKNINLWNDFTDSETGDNITWETHKVTLTKVDNFGFGIAVSGGRDNPHFDNGDPSIAICDVLKAGPAEGKLQINDRVVSVNGLSLENVDYNTAVTLLKESGKTVHLVIRRKAVLSSAADLETQPIKLTLSKKNRKDEFGIILGCRVFVKEIIKHSVAAEQGGLKVGDTILKINASPVDNLSITEAKRLIEKTKDKLHLLITKKKSDPGRHKRQNSQLKEDPDYGTRYGILKRSHEKDNINLYQPLQNRGISEDEANAMVPGMHRMHQSLVELPLGGSGSSVAGRDHPSVPSRYDSRYMYNQEPPPPRPPLPPELESDLPPRPPTPSKEYLRPDDFYGPSVERDGFYSDVESRGRLQENPYELREDRYGTSPRHRHDNRHAEALAEEHYVRHSPKNRRQSYTKGPTESESHMDAGFSRPHPDDRYIEKRHNVRTDSRCVSFRKDPEVGLGLRLAGGNATGIFIASVHPGSGAEKEGLVEGDQILKVNDVEITGMTREEAVTYLLGVEGQVTICVQHRKDEYDLIMASHEAGDSFYVKTHYAYEQSESSELSFARGDILRIKDTLYGGLSGSWLAIRIGKKNEELQKGIIPNSSRAEQIALNQQQSLNDKENAFNKHKTTSLFRRKSARRAKTLGRDHWDDVIFFNHSTKFPAYERVVLADGGYVRPVVIFGAVADIAKDRLLQDLPEKFDSPQKHGNDEDNKKNRTGVVKLSAINGIMTQKKHCLLDITPDSVEKLNFAQYYPIVIFIGSEGKTAIKDVRSRWAKNSSKNLKKLYEESMKLEKFYNYLFTGTIIHNSSDSWYRKLKELIEAQQKHQIWMSEKPLSDDKHDDFLFPMSTRLSMVASPETEHALNRPVDDMDTLPLKQVPLMRSSSDPSVATADRIPAIPPYPSPPSYKRDQLQKDTSPAQSSSSPYPSEQEQSPSRFKEDMYGSRPEDRYYPSYYSQNLPRDWPSHSRANIDPYATLTPSERLRSHYVDEDRHPNRRYRDPTHESWQRDESHNHPRHNPASSPPVHPEQSPSHDQKIYNDSSSYSSDSYSRYTSNPVNKHDDSKLQEKFGSLFISKRTERNMPSSHDPYRFTRSTANPVNAVNVDKAKLSDLSAKYRKEEVKIKTGVKSGLPLNTIADESTVEKQGTGSNSPVAFNQTSTQEFHKKPFKKEPPPVPIKTYTLRERGLSSSELNKLKNYENPMRTYSGREYNPAQAYRVDHIRTSIASRTDLHPVGPRSTHESPHPAALNSITDPVGSPSSKAHLNGSAIKGHYNSMDSPQMMTEAKRKDSYHQSPTIAAAAATATGTPAVPAPHHENHYRDKYQTDSDYNNPRSFSNCTYMDHPNMERYPPPPPPPPPEQIYCKSNDVAKFGRESNYGSPANRPRTDDECLHELAMRRSWAAPSSTTMNSLKRNSMSSHHLHNTEFALNGKTTFEAYKKLIVPGFYGSKKDVIPEREVIVNPTAETVPIKDKGHDSAFESYRKTSSGNMMTTFGHTEPNGSVNKMETDHEKLESGNLSMEEVLSQIQADLDSTLTELSVLEMMEDDENDKTIVSATDFPETPALSTDAVTGEGVTEQERLSSPVPSSGSASTPDTIKLYFFFLKPVINTIFFLFLFSFFFSLFFFPFSLFFFPFLFFFLFFFPFLFSFLFFFLSFSFFFPFLFSFLSLFFLCFLKELDTRHTVVATAKGVFGYEGGVLESKATGVSIFVPKGALPEGSEQEIYFKVCQDNSILPPLDKEKGETLLSPLVMCGPHGLKFQQPVELRLPHCASVNPDSWSFALKSSDSPTGHPTQWQNMTLAGIDGVAHGKVGKNSVSVLVDHF</sequence>
<dbReference type="SMART" id="SM00326">
    <property type="entry name" value="SH3"/>
    <property type="match status" value="1"/>
</dbReference>
<feature type="compositionally biased region" description="Basic and acidic residues" evidence="3">
    <location>
        <begin position="1167"/>
        <end position="1177"/>
    </location>
</feature>
<feature type="transmembrane region" description="Helical" evidence="4">
    <location>
        <begin position="1635"/>
        <end position="1656"/>
    </location>
</feature>
<dbReference type="SUPFAM" id="SSF52540">
    <property type="entry name" value="P-loop containing nucleoside triphosphate hydrolases"/>
    <property type="match status" value="1"/>
</dbReference>
<feature type="domain" description="ZU5" evidence="8">
    <location>
        <begin position="1690"/>
        <end position="1827"/>
    </location>
</feature>
<evidence type="ECO:0000256" key="1">
    <source>
        <dbReference type="ARBA" id="ARBA00022443"/>
    </source>
</evidence>
<feature type="compositionally biased region" description="Polar residues" evidence="3">
    <location>
        <begin position="1254"/>
        <end position="1267"/>
    </location>
</feature>
<dbReference type="EMBL" id="CAHIKZ030002711">
    <property type="protein sequence ID" value="CAE1291023.1"/>
    <property type="molecule type" value="Genomic_DNA"/>
</dbReference>
<dbReference type="InterPro" id="IPR001452">
    <property type="entry name" value="SH3_domain"/>
</dbReference>
<feature type="compositionally biased region" description="Basic and acidic residues" evidence="3">
    <location>
        <begin position="1318"/>
        <end position="1330"/>
    </location>
</feature>
<evidence type="ECO:0000313" key="10">
    <source>
        <dbReference type="Proteomes" id="UP000597762"/>
    </source>
</evidence>
<feature type="domain" description="Guanylate kinase-like" evidence="6">
    <location>
        <begin position="725"/>
        <end position="826"/>
    </location>
</feature>
<keyword evidence="4" id="KW-1133">Transmembrane helix</keyword>
<evidence type="ECO:0000256" key="4">
    <source>
        <dbReference type="SAM" id="Phobius"/>
    </source>
</evidence>
<feature type="region of interest" description="Disordered" evidence="3">
    <location>
        <begin position="887"/>
        <end position="958"/>
    </location>
</feature>
<keyword evidence="1 2" id="KW-0728">SH3 domain</keyword>
<dbReference type="Pfam" id="PF00791">
    <property type="entry name" value="ZU5"/>
    <property type="match status" value="1"/>
</dbReference>
<dbReference type="InterPro" id="IPR027417">
    <property type="entry name" value="P-loop_NTPase"/>
</dbReference>
<dbReference type="SMART" id="SM00218">
    <property type="entry name" value="ZU5"/>
    <property type="match status" value="1"/>
</dbReference>
<dbReference type="PROSITE" id="PS51145">
    <property type="entry name" value="ZU5"/>
    <property type="match status" value="1"/>
</dbReference>
<dbReference type="InterPro" id="IPR008144">
    <property type="entry name" value="Guanylate_kin-like_dom"/>
</dbReference>
<feature type="region of interest" description="Disordered" evidence="3">
    <location>
        <begin position="1312"/>
        <end position="1336"/>
    </location>
</feature>
<dbReference type="InterPro" id="IPR036034">
    <property type="entry name" value="PDZ_sf"/>
</dbReference>
<feature type="compositionally biased region" description="Low complexity" evidence="3">
    <location>
        <begin position="922"/>
        <end position="940"/>
    </location>
</feature>
<dbReference type="Gene3D" id="2.30.42.10">
    <property type="match status" value="3"/>
</dbReference>
<dbReference type="SMART" id="SM00072">
    <property type="entry name" value="GuKc"/>
    <property type="match status" value="1"/>
</dbReference>
<feature type="compositionally biased region" description="Basic and acidic residues" evidence="3">
    <location>
        <begin position="395"/>
        <end position="406"/>
    </location>
</feature>
<dbReference type="GO" id="GO:0005923">
    <property type="term" value="C:bicellular tight junction"/>
    <property type="evidence" value="ECO:0007669"/>
    <property type="project" value="TreeGrafter"/>
</dbReference>
<dbReference type="PROSITE" id="PS50106">
    <property type="entry name" value="PDZ"/>
    <property type="match status" value="3"/>
</dbReference>
<dbReference type="GO" id="GO:0045216">
    <property type="term" value="P:cell-cell junction organization"/>
    <property type="evidence" value="ECO:0007669"/>
    <property type="project" value="TreeGrafter"/>
</dbReference>
<evidence type="ECO:0000259" key="5">
    <source>
        <dbReference type="PROSITE" id="PS50002"/>
    </source>
</evidence>
<dbReference type="FunFam" id="2.60.220.30:FF:000004">
    <property type="entry name" value="tight junction protein ZO-1 isoform X1"/>
    <property type="match status" value="1"/>
</dbReference>
<evidence type="ECO:0000259" key="8">
    <source>
        <dbReference type="PROSITE" id="PS51145"/>
    </source>
</evidence>
<dbReference type="CDD" id="cd06728">
    <property type="entry name" value="PDZ2_ZO1-like_ds"/>
    <property type="match status" value="1"/>
</dbReference>
<evidence type="ECO:0000259" key="6">
    <source>
        <dbReference type="PROSITE" id="PS50052"/>
    </source>
</evidence>
<dbReference type="InterPro" id="IPR008145">
    <property type="entry name" value="GK/Ca_channel_bsu"/>
</dbReference>
<feature type="region of interest" description="Disordered" evidence="3">
    <location>
        <begin position="219"/>
        <end position="241"/>
    </location>
</feature>
<organism evidence="9 10">
    <name type="scientific">Acanthosepion pharaonis</name>
    <name type="common">Pharaoh cuttlefish</name>
    <name type="synonym">Sepia pharaonis</name>
    <dbReference type="NCBI Taxonomy" id="158019"/>
    <lineage>
        <taxon>Eukaryota</taxon>
        <taxon>Metazoa</taxon>
        <taxon>Spiralia</taxon>
        <taxon>Lophotrochozoa</taxon>
        <taxon>Mollusca</taxon>
        <taxon>Cephalopoda</taxon>
        <taxon>Coleoidea</taxon>
        <taxon>Decapodiformes</taxon>
        <taxon>Sepiida</taxon>
        <taxon>Sepiina</taxon>
        <taxon>Sepiidae</taxon>
        <taxon>Acanthosepion</taxon>
    </lineage>
</organism>
<feature type="domain" description="SH3" evidence="5">
    <location>
        <begin position="547"/>
        <end position="615"/>
    </location>
</feature>
<dbReference type="InterPro" id="IPR036028">
    <property type="entry name" value="SH3-like_dom_sf"/>
</dbReference>
<dbReference type="InterPro" id="IPR001478">
    <property type="entry name" value="PDZ"/>
</dbReference>
<dbReference type="Gene3D" id="2.60.220.30">
    <property type="match status" value="1"/>
</dbReference>
<dbReference type="Proteomes" id="UP000597762">
    <property type="component" value="Unassembled WGS sequence"/>
</dbReference>
<feature type="compositionally biased region" description="Basic and acidic residues" evidence="3">
    <location>
        <begin position="941"/>
        <end position="955"/>
    </location>
</feature>